<accession>A0A1I8FE38</accession>
<dbReference type="PANTHER" id="PTHR12317:SF0">
    <property type="entry name" value="ACYLTRANSFERASE"/>
    <property type="match status" value="1"/>
</dbReference>
<evidence type="ECO:0000256" key="8">
    <source>
        <dbReference type="ARBA" id="ARBA00022798"/>
    </source>
</evidence>
<dbReference type="InterPro" id="IPR007130">
    <property type="entry name" value="DAGAT"/>
</dbReference>
<keyword evidence="9 14" id="KW-0256">Endoplasmic reticulum</keyword>
<evidence type="ECO:0000256" key="7">
    <source>
        <dbReference type="ARBA" id="ARBA00022692"/>
    </source>
</evidence>
<reference evidence="17" key="1">
    <citation type="submission" date="2016-11" db="UniProtKB">
        <authorList>
            <consortium name="WormBaseParasite"/>
        </authorList>
    </citation>
    <scope>IDENTIFICATION</scope>
</reference>
<dbReference type="Proteomes" id="UP000095280">
    <property type="component" value="Unplaced"/>
</dbReference>
<evidence type="ECO:0000256" key="11">
    <source>
        <dbReference type="ARBA" id="ARBA00023098"/>
    </source>
</evidence>
<dbReference type="GO" id="GO:0006071">
    <property type="term" value="P:glycerol metabolic process"/>
    <property type="evidence" value="ECO:0007669"/>
    <property type="project" value="UniProtKB-KW"/>
</dbReference>
<dbReference type="EC" id="2.3.1.-" evidence="14"/>
<comment type="pathway">
    <text evidence="3">Lipid metabolism.</text>
</comment>
<keyword evidence="10 14" id="KW-1133">Transmembrane helix</keyword>
<sequence>MSNGFGLSTSGAADLKAPLPLNADAEVGFEKAQQSASLNVDIGAVDVSAQLERGLTLNRSLKPRLRKASQETHTQAERQLPKEQRTEAEIRTKGRAAKVETGRRANAASESSGIEFAPLNTPMRRRLQTLAVLQWLLSITVMPIICVLFIMMTLLTPLAPLSLAYVAWIFFFDCNTAAGRRLERVRRWSLWRHYRDYFPIRLVKSADLDPAHNYLIGYHPHGIISCGGLSATSAPRPPGFSAKFPGIKPYLLTLRINFFWPPCCGGYFMSVGVCDVQQEQPALDSRPRGRRKCAIVVVGGAQEALDARPGNYKLTLLKRKGFAPDGPADGGPPGALLQLRRERPVQAGGQPARVLGSSVPADLQGRPGLLPPFFYGRGVFNYTFGLLPYRHAVTTKCPEPSAEQVDRLHRLYMERLADLFDEFKAEH</sequence>
<feature type="region of interest" description="Disordered" evidence="15">
    <location>
        <begin position="62"/>
        <end position="104"/>
    </location>
</feature>
<evidence type="ECO:0000256" key="5">
    <source>
        <dbReference type="ARBA" id="ARBA00022516"/>
    </source>
</evidence>
<evidence type="ECO:0000256" key="1">
    <source>
        <dbReference type="ARBA" id="ARBA00004477"/>
    </source>
</evidence>
<dbReference type="WBParaSite" id="maker-unitig_30321-snap-gene-0.1-mRNA-1">
    <property type="protein sequence ID" value="maker-unitig_30321-snap-gene-0.1-mRNA-1"/>
    <property type="gene ID" value="maker-unitig_30321-snap-gene-0.1"/>
</dbReference>
<evidence type="ECO:0000256" key="2">
    <source>
        <dbReference type="ARBA" id="ARBA00004771"/>
    </source>
</evidence>
<feature type="transmembrane region" description="Helical" evidence="14">
    <location>
        <begin position="132"/>
        <end position="152"/>
    </location>
</feature>
<dbReference type="AlphaFoldDB" id="A0A1I8FE38"/>
<evidence type="ECO:0000313" key="17">
    <source>
        <dbReference type="WBParaSite" id="maker-unitig_30321-snap-gene-0.1-mRNA-1"/>
    </source>
</evidence>
<evidence type="ECO:0000256" key="6">
    <source>
        <dbReference type="ARBA" id="ARBA00022679"/>
    </source>
</evidence>
<proteinExistence type="inferred from homology"/>
<feature type="transmembrane region" description="Helical" evidence="14">
    <location>
        <begin position="158"/>
        <end position="178"/>
    </location>
</feature>
<dbReference type="PANTHER" id="PTHR12317">
    <property type="entry name" value="DIACYLGLYCEROL O-ACYLTRANSFERASE"/>
    <property type="match status" value="1"/>
</dbReference>
<keyword evidence="6 14" id="KW-0808">Transferase</keyword>
<evidence type="ECO:0000256" key="14">
    <source>
        <dbReference type="RuleBase" id="RU367023"/>
    </source>
</evidence>
<evidence type="ECO:0000313" key="16">
    <source>
        <dbReference type="Proteomes" id="UP000095280"/>
    </source>
</evidence>
<keyword evidence="16" id="KW-1185">Reference proteome</keyword>
<dbReference type="Pfam" id="PF03982">
    <property type="entry name" value="DAGAT"/>
    <property type="match status" value="1"/>
</dbReference>
<comment type="subcellular location">
    <subcellularLocation>
        <location evidence="1 14">Endoplasmic reticulum membrane</location>
        <topology evidence="1 14">Multi-pass membrane protein</topology>
    </subcellularLocation>
</comment>
<dbReference type="GO" id="GO:0004144">
    <property type="term" value="F:diacylglycerol O-acyltransferase activity"/>
    <property type="evidence" value="ECO:0007669"/>
    <property type="project" value="TreeGrafter"/>
</dbReference>
<name>A0A1I8FE38_9PLAT</name>
<evidence type="ECO:0000256" key="4">
    <source>
        <dbReference type="ARBA" id="ARBA00005420"/>
    </source>
</evidence>
<dbReference type="GO" id="GO:0019432">
    <property type="term" value="P:triglyceride biosynthetic process"/>
    <property type="evidence" value="ECO:0007669"/>
    <property type="project" value="TreeGrafter"/>
</dbReference>
<evidence type="ECO:0000256" key="3">
    <source>
        <dbReference type="ARBA" id="ARBA00005189"/>
    </source>
</evidence>
<evidence type="ECO:0000256" key="9">
    <source>
        <dbReference type="ARBA" id="ARBA00022824"/>
    </source>
</evidence>
<keyword evidence="13" id="KW-0012">Acyltransferase</keyword>
<comment type="similarity">
    <text evidence="4 14">Belongs to the diacylglycerol acyltransferase family.</text>
</comment>
<evidence type="ECO:0000256" key="13">
    <source>
        <dbReference type="ARBA" id="ARBA00023315"/>
    </source>
</evidence>
<evidence type="ECO:0000256" key="15">
    <source>
        <dbReference type="SAM" id="MobiDB-lite"/>
    </source>
</evidence>
<evidence type="ECO:0000256" key="10">
    <source>
        <dbReference type="ARBA" id="ARBA00022989"/>
    </source>
</evidence>
<keyword evidence="8" id="KW-0319">Glycerol metabolism</keyword>
<organism evidence="16 17">
    <name type="scientific">Macrostomum lignano</name>
    <dbReference type="NCBI Taxonomy" id="282301"/>
    <lineage>
        <taxon>Eukaryota</taxon>
        <taxon>Metazoa</taxon>
        <taxon>Spiralia</taxon>
        <taxon>Lophotrochozoa</taxon>
        <taxon>Platyhelminthes</taxon>
        <taxon>Rhabditophora</taxon>
        <taxon>Macrostomorpha</taxon>
        <taxon>Macrostomida</taxon>
        <taxon>Macrostomidae</taxon>
        <taxon>Macrostomum</taxon>
    </lineage>
</organism>
<feature type="compositionally biased region" description="Basic and acidic residues" evidence="15">
    <location>
        <begin position="68"/>
        <end position="103"/>
    </location>
</feature>
<comment type="pathway">
    <text evidence="2">Glycerolipid metabolism; triacylglycerol biosynthesis.</text>
</comment>
<keyword evidence="7 14" id="KW-0812">Transmembrane</keyword>
<evidence type="ECO:0000256" key="12">
    <source>
        <dbReference type="ARBA" id="ARBA00023136"/>
    </source>
</evidence>
<keyword evidence="12 14" id="KW-0472">Membrane</keyword>
<dbReference type="GO" id="GO:0005789">
    <property type="term" value="C:endoplasmic reticulum membrane"/>
    <property type="evidence" value="ECO:0007669"/>
    <property type="project" value="UniProtKB-SubCell"/>
</dbReference>
<keyword evidence="11" id="KW-0443">Lipid metabolism</keyword>
<keyword evidence="5" id="KW-0444">Lipid biosynthesis</keyword>
<protein>
    <recommendedName>
        <fullName evidence="14">Acyltransferase</fullName>
        <ecNumber evidence="14">2.3.1.-</ecNumber>
    </recommendedName>
</protein>